<dbReference type="GO" id="GO:0046872">
    <property type="term" value="F:metal ion binding"/>
    <property type="evidence" value="ECO:0007669"/>
    <property type="project" value="UniProtKB-KW"/>
</dbReference>
<dbReference type="Gene3D" id="2.60.120.200">
    <property type="match status" value="3"/>
</dbReference>
<evidence type="ECO:0000259" key="7">
    <source>
        <dbReference type="PROSITE" id="PS50025"/>
    </source>
</evidence>
<dbReference type="NCBIfam" id="TIGR04183">
    <property type="entry name" value="Por_Secre_tail"/>
    <property type="match status" value="1"/>
</dbReference>
<dbReference type="InterPro" id="IPR006558">
    <property type="entry name" value="LamG-like"/>
</dbReference>
<dbReference type="GO" id="GO:0005975">
    <property type="term" value="P:carbohydrate metabolic process"/>
    <property type="evidence" value="ECO:0007669"/>
    <property type="project" value="UniProtKB-ARBA"/>
</dbReference>
<evidence type="ECO:0000256" key="5">
    <source>
        <dbReference type="ARBA" id="ARBA00023157"/>
    </source>
</evidence>
<dbReference type="InterPro" id="IPR001791">
    <property type="entry name" value="Laminin_G"/>
</dbReference>
<dbReference type="PANTHER" id="PTHR19277:SF125">
    <property type="entry name" value="B6"/>
    <property type="match status" value="1"/>
</dbReference>
<comment type="cofactor">
    <cofactor evidence="1">
        <name>Ca(2+)</name>
        <dbReference type="ChEBI" id="CHEBI:29108"/>
    </cofactor>
</comment>
<evidence type="ECO:0000256" key="1">
    <source>
        <dbReference type="ARBA" id="ARBA00001913"/>
    </source>
</evidence>
<gene>
    <name evidence="8" type="ORF">DFQ06_0281</name>
</gene>
<evidence type="ECO:0000313" key="8">
    <source>
        <dbReference type="EMBL" id="TDY63403.1"/>
    </source>
</evidence>
<dbReference type="SMART" id="SM00560">
    <property type="entry name" value="LamGL"/>
    <property type="match status" value="3"/>
</dbReference>
<dbReference type="InterPro" id="IPR051360">
    <property type="entry name" value="Neuronal_Pentraxin_Related"/>
</dbReference>
<protein>
    <submittedName>
        <fullName evidence="8">Putative secreted protein (Por secretion system target)</fullName>
    </submittedName>
</protein>
<feature type="chain" id="PRO_5020417678" evidence="6">
    <location>
        <begin position="20"/>
        <end position="1040"/>
    </location>
</feature>
<evidence type="ECO:0000313" key="9">
    <source>
        <dbReference type="Proteomes" id="UP000294824"/>
    </source>
</evidence>
<dbReference type="InterPro" id="IPR044023">
    <property type="entry name" value="Ig_7"/>
</dbReference>
<dbReference type="Pfam" id="PF13385">
    <property type="entry name" value="Laminin_G_3"/>
    <property type="match status" value="3"/>
</dbReference>
<dbReference type="AlphaFoldDB" id="A0A4R8MCB0"/>
<proteinExistence type="predicted"/>
<feature type="signal peptide" evidence="6">
    <location>
        <begin position="1"/>
        <end position="19"/>
    </location>
</feature>
<dbReference type="EMBL" id="SORL01000007">
    <property type="protein sequence ID" value="TDY63403.1"/>
    <property type="molecule type" value="Genomic_DNA"/>
</dbReference>
<keyword evidence="5" id="KW-1015">Disulfide bond</keyword>
<dbReference type="SMART" id="SM00282">
    <property type="entry name" value="LamG"/>
    <property type="match status" value="1"/>
</dbReference>
<dbReference type="Proteomes" id="UP000294824">
    <property type="component" value="Unassembled WGS sequence"/>
</dbReference>
<reference evidence="8 9" key="1">
    <citation type="submission" date="2019-03" db="EMBL/GenBank/DDBJ databases">
        <title>Genomic Encyclopedia of Type Strains, Phase III (KMG-III): the genomes of soil and plant-associated and newly described type strains.</title>
        <authorList>
            <person name="Whitman W."/>
        </authorList>
    </citation>
    <scope>NUCLEOTIDE SEQUENCE [LARGE SCALE GENOMIC DNA]</scope>
    <source>
        <strain evidence="8 9">CECT 8301</strain>
    </source>
</reference>
<dbReference type="PROSITE" id="PS50025">
    <property type="entry name" value="LAM_G_DOMAIN"/>
    <property type="match status" value="1"/>
</dbReference>
<dbReference type="Pfam" id="PF19081">
    <property type="entry name" value="Ig_7"/>
    <property type="match status" value="3"/>
</dbReference>
<accession>A0A4R8MCB0</accession>
<dbReference type="SUPFAM" id="SSF49899">
    <property type="entry name" value="Concanavalin A-like lectins/glucanases"/>
    <property type="match status" value="3"/>
</dbReference>
<dbReference type="InterPro" id="IPR026444">
    <property type="entry name" value="Secre_tail"/>
</dbReference>
<keyword evidence="3 6" id="KW-0732">Signal</keyword>
<dbReference type="GO" id="GO:0004553">
    <property type="term" value="F:hydrolase activity, hydrolyzing O-glycosyl compounds"/>
    <property type="evidence" value="ECO:0007669"/>
    <property type="project" value="UniProtKB-ARBA"/>
</dbReference>
<keyword evidence="4" id="KW-0106">Calcium</keyword>
<dbReference type="RefSeq" id="WP_133965586.1">
    <property type="nucleotide sequence ID" value="NZ_SORL01000007.1"/>
</dbReference>
<comment type="caution">
    <text evidence="8">The sequence shown here is derived from an EMBL/GenBank/DDBJ whole genome shotgun (WGS) entry which is preliminary data.</text>
</comment>
<evidence type="ECO:0000256" key="3">
    <source>
        <dbReference type="ARBA" id="ARBA00022729"/>
    </source>
</evidence>
<evidence type="ECO:0000256" key="2">
    <source>
        <dbReference type="ARBA" id="ARBA00022723"/>
    </source>
</evidence>
<dbReference type="PANTHER" id="PTHR19277">
    <property type="entry name" value="PENTRAXIN"/>
    <property type="match status" value="1"/>
</dbReference>
<evidence type="ECO:0000256" key="6">
    <source>
        <dbReference type="SAM" id="SignalP"/>
    </source>
</evidence>
<keyword evidence="9" id="KW-1185">Reference proteome</keyword>
<dbReference type="CDD" id="cd00110">
    <property type="entry name" value="LamG"/>
    <property type="match status" value="1"/>
</dbReference>
<dbReference type="InterPro" id="IPR013320">
    <property type="entry name" value="ConA-like_dom_sf"/>
</dbReference>
<evidence type="ECO:0000256" key="4">
    <source>
        <dbReference type="ARBA" id="ARBA00022837"/>
    </source>
</evidence>
<feature type="domain" description="Laminin G" evidence="7">
    <location>
        <begin position="15"/>
        <end position="184"/>
    </location>
</feature>
<sequence>MKKFYFFILLFLSINYVKAQSQADYLNFDGVDDSVSLTNTYSSVTDFTIEAWIKTDTDGIVLFSISGYDSSYLAVTNGKLTYTTGRHGYGGFILTSNQNVDDNTWHHVAFSTSSINTNGQGNLYIDGVLDNSGSFGVYTVPMGSLIVGGFNNSHFSGSIDELRIWNVIRTATEINNAKSSEIQCNEPGLVAYYQFNKGIDAGENTNVTNLTDITGNGNNGTLTNFALTGTSSNWLAGSPITSLSSPPDVVSPIAYAQDDTATALTATPGTNGISLLWYTDATGGTGSVNAPTPSTTTLGNTTYYVSSVNANGCESERAEIVVTVALPATHLNFDGVNDYVEVPSGINIANSSFTVEFYAKRASSDVNSMVLTQGYEVNNGLLHIGFRDTNDFTFAFWYNDINIPATNYVSDNAWHHWSCVYDVINSTRQVYQDGILVGEDTGVATYNGNGILQIGKRNSRDFFNGNLEDLRIWNVARTAEQINGSKNCELQGTETGLIAYYNFNQGANSATNTSETTAIDATGANNGTLTNFDLTSTTSNWLANSPVTTGSIIPSEATVTTPVTYKQGDTASPLTATTGTNGTDLFWYTTETGGTGTTTAPTPDTTTVGSTSYWVSSVNANGCESERTEIVVTVVLPATHLNFGSLNDYVDCGNDPSLQITGNTITLEAYVKFNTFGSEHWLGNIINKAAPTSSGYMLRAGGNGAVNFVVANSGWHELTTPDNTITLDTWFHIAGVYNGTTSKIYIDGIEIASTNIAMGNIGNSNFNVNIGRDPQDTNRGLDASLDEVRIWNIARTAEQINGSKNCELQGTETGLVAYYNFNQGADSSTNTSETTAIDVTGTNNGTLTNFDLTGTTSNWLASSPVTTGSIIPSEATVTTPVTYNQGDTASPLTATTGSNGTALLWYTTETNGTGTTTAPTPGTTTAGSTSYWVSSTNDNGCESEKTEIVVTVESTLSSNNFDISNKLKIYPNPATNTITIDVDNLTTAKLQVLDLTGKIINNETLESITNSIDITKYPSGVYMFKIITTEGTTIKKVIKQ</sequence>
<dbReference type="Pfam" id="PF18962">
    <property type="entry name" value="Por_Secre_tail"/>
    <property type="match status" value="1"/>
</dbReference>
<name>A0A4R8MCB0_9FLAO</name>
<keyword evidence="2" id="KW-0479">Metal-binding</keyword>
<organism evidence="8 9">
    <name type="scientific">Algibacter lectus</name>
    <dbReference type="NCBI Taxonomy" id="221126"/>
    <lineage>
        <taxon>Bacteria</taxon>
        <taxon>Pseudomonadati</taxon>
        <taxon>Bacteroidota</taxon>
        <taxon>Flavobacteriia</taxon>
        <taxon>Flavobacteriales</taxon>
        <taxon>Flavobacteriaceae</taxon>
        <taxon>Algibacter</taxon>
    </lineage>
</organism>